<dbReference type="EMBL" id="RKHG01000001">
    <property type="protein sequence ID" value="ROR55314.1"/>
    <property type="molecule type" value="Genomic_DNA"/>
</dbReference>
<evidence type="ECO:0000313" key="1">
    <source>
        <dbReference type="EMBL" id="ROR55314.1"/>
    </source>
</evidence>
<evidence type="ECO:0000313" key="2">
    <source>
        <dbReference type="Proteomes" id="UP000275749"/>
    </source>
</evidence>
<dbReference type="InterPro" id="IPR021373">
    <property type="entry name" value="DUF2993"/>
</dbReference>
<dbReference type="Pfam" id="PF11209">
    <property type="entry name" value="LmeA"/>
    <property type="match status" value="1"/>
</dbReference>
<dbReference type="AlphaFoldDB" id="A0A3N1ZWT5"/>
<evidence type="ECO:0008006" key="3">
    <source>
        <dbReference type="Google" id="ProtNLM"/>
    </source>
</evidence>
<organism evidence="1 2">
    <name type="scientific">Luteococcus japonicus</name>
    <dbReference type="NCBI Taxonomy" id="33984"/>
    <lineage>
        <taxon>Bacteria</taxon>
        <taxon>Bacillati</taxon>
        <taxon>Actinomycetota</taxon>
        <taxon>Actinomycetes</taxon>
        <taxon>Propionibacteriales</taxon>
        <taxon>Propionibacteriaceae</taxon>
        <taxon>Luteococcus</taxon>
    </lineage>
</organism>
<gene>
    <name evidence="1" type="ORF">EDD41_2577</name>
</gene>
<name>A0A3N1ZWT5_9ACTN</name>
<proteinExistence type="predicted"/>
<accession>A0A3N1ZWT5</accession>
<reference evidence="1 2" key="1">
    <citation type="submission" date="2018-11" db="EMBL/GenBank/DDBJ databases">
        <title>Sequencing the genomes of 1000 actinobacteria strains.</title>
        <authorList>
            <person name="Klenk H.-P."/>
        </authorList>
    </citation>
    <scope>NUCLEOTIDE SEQUENCE [LARGE SCALE GENOMIC DNA]</scope>
    <source>
        <strain evidence="1 2">DSM 10546</strain>
    </source>
</reference>
<dbReference type="Proteomes" id="UP000275749">
    <property type="component" value="Unassembled WGS sequence"/>
</dbReference>
<sequence length="234" mass="24761">MSLRRPSRRALALSGAVLAMVLALVVADWVVRRTVEQRVAAAAESVVGTRPSVEIGGWSALVGLATDRWSSVRLTAEQASSTIEGQDVRLAMDLEGQGVEGLARGETITTRRAVGHATLGWQDLGRLAHIRLAPAGDGGVVATTDVTVMGERVPMRVVSRPTIAVDAQQLHLMEASATLDGVDVPPDVVKGMLPRVQSRVALPALPGMRFVTVQAETDGARLGVDGRDLSLRRP</sequence>
<comment type="caution">
    <text evidence="1">The sequence shown here is derived from an EMBL/GenBank/DDBJ whole genome shotgun (WGS) entry which is preliminary data.</text>
</comment>
<protein>
    <recommendedName>
        <fullName evidence="3">DUF2993 family protein</fullName>
    </recommendedName>
</protein>
<dbReference type="RefSeq" id="WP_170165376.1">
    <property type="nucleotide sequence ID" value="NZ_RKHG01000001.1"/>
</dbReference>